<feature type="coiled-coil region" evidence="1">
    <location>
        <begin position="91"/>
        <end position="126"/>
    </location>
</feature>
<dbReference type="Gene3D" id="1.10.260.40">
    <property type="entry name" value="lambda repressor-like DNA-binding domains"/>
    <property type="match status" value="1"/>
</dbReference>
<feature type="domain" description="HTH cro/C1-type" evidence="2">
    <location>
        <begin position="16"/>
        <end position="70"/>
    </location>
</feature>
<dbReference type="GO" id="GO:0003677">
    <property type="term" value="F:DNA binding"/>
    <property type="evidence" value="ECO:0007669"/>
    <property type="project" value="InterPro"/>
</dbReference>
<accession>A0A1N7P748</accession>
<dbReference type="PROSITE" id="PS50943">
    <property type="entry name" value="HTH_CROC1"/>
    <property type="match status" value="1"/>
</dbReference>
<dbReference type="Pfam" id="PF01381">
    <property type="entry name" value="HTH_3"/>
    <property type="match status" value="1"/>
</dbReference>
<proteinExistence type="predicted"/>
<evidence type="ECO:0000256" key="1">
    <source>
        <dbReference type="SAM" id="Coils"/>
    </source>
</evidence>
<evidence type="ECO:0000313" key="4">
    <source>
        <dbReference type="Proteomes" id="UP000185781"/>
    </source>
</evidence>
<evidence type="ECO:0000313" key="3">
    <source>
        <dbReference type="EMBL" id="SIT06401.1"/>
    </source>
</evidence>
<gene>
    <name evidence="3" type="ORF">SAMN05421785_10627</name>
</gene>
<dbReference type="Proteomes" id="UP000185781">
    <property type="component" value="Unassembled WGS sequence"/>
</dbReference>
<sequence>MLQTTHFMNQEITEKIKKIRISKGYNHQEMADKLNITRSAYQRLESGETYSWAKYFEEIMGILETNPKEFFSDIGKKIFNQTNESGSIGYVETLHQENKEISDKLLQAKDEQIALLKEQVEFLKNQLLKQ</sequence>
<dbReference type="InterPro" id="IPR001387">
    <property type="entry name" value="Cro/C1-type_HTH"/>
</dbReference>
<reference evidence="3 4" key="1">
    <citation type="submission" date="2017-01" db="EMBL/GenBank/DDBJ databases">
        <authorList>
            <person name="Mah S.A."/>
            <person name="Swanson W.J."/>
            <person name="Moy G.W."/>
            <person name="Vacquier V.D."/>
        </authorList>
    </citation>
    <scope>NUCLEOTIDE SEQUENCE [LARGE SCALE GENOMIC DNA]</scope>
    <source>
        <strain evidence="3 4">DSM 18014</strain>
    </source>
</reference>
<evidence type="ECO:0000259" key="2">
    <source>
        <dbReference type="PROSITE" id="PS50943"/>
    </source>
</evidence>
<organism evidence="3 4">
    <name type="scientific">Chryseobacterium gambrini</name>
    <dbReference type="NCBI Taxonomy" id="373672"/>
    <lineage>
        <taxon>Bacteria</taxon>
        <taxon>Pseudomonadati</taxon>
        <taxon>Bacteroidota</taxon>
        <taxon>Flavobacteriia</taxon>
        <taxon>Flavobacteriales</taxon>
        <taxon>Weeksellaceae</taxon>
        <taxon>Chryseobacterium group</taxon>
        <taxon>Chryseobacterium</taxon>
    </lineage>
</organism>
<dbReference type="EMBL" id="FTOV01000006">
    <property type="protein sequence ID" value="SIT06401.1"/>
    <property type="molecule type" value="Genomic_DNA"/>
</dbReference>
<dbReference type="SMART" id="SM00530">
    <property type="entry name" value="HTH_XRE"/>
    <property type="match status" value="1"/>
</dbReference>
<protein>
    <submittedName>
        <fullName evidence="3">Helix-turn-helix</fullName>
    </submittedName>
</protein>
<dbReference type="AlphaFoldDB" id="A0A1N7P748"/>
<dbReference type="STRING" id="373672.SAMN05421785_10627"/>
<keyword evidence="1" id="KW-0175">Coiled coil</keyword>
<dbReference type="CDD" id="cd00093">
    <property type="entry name" value="HTH_XRE"/>
    <property type="match status" value="1"/>
</dbReference>
<name>A0A1N7P748_9FLAO</name>
<dbReference type="InterPro" id="IPR010982">
    <property type="entry name" value="Lambda_DNA-bd_dom_sf"/>
</dbReference>
<dbReference type="SUPFAM" id="SSF47413">
    <property type="entry name" value="lambda repressor-like DNA-binding domains"/>
    <property type="match status" value="1"/>
</dbReference>